<evidence type="ECO:0000256" key="1">
    <source>
        <dbReference type="SAM" id="Phobius"/>
    </source>
</evidence>
<feature type="transmembrane region" description="Helical" evidence="1">
    <location>
        <begin position="49"/>
        <end position="68"/>
    </location>
</feature>
<dbReference type="KEGG" id="afx:JZ786_23235"/>
<keyword evidence="1" id="KW-0812">Transmembrane</keyword>
<feature type="transmembrane region" description="Helical" evidence="1">
    <location>
        <begin position="24"/>
        <end position="43"/>
    </location>
</feature>
<keyword evidence="1" id="KW-0472">Membrane</keyword>
<dbReference type="Proteomes" id="UP000663505">
    <property type="component" value="Chromosome"/>
</dbReference>
<keyword evidence="4" id="KW-1185">Reference proteome</keyword>
<gene>
    <name evidence="3" type="ORF">JZ786_23235</name>
</gene>
<dbReference type="RefSeq" id="WP_206656630.1">
    <property type="nucleotide sequence ID" value="NZ_CP071182.1"/>
</dbReference>
<evidence type="ECO:0000313" key="4">
    <source>
        <dbReference type="Proteomes" id="UP000663505"/>
    </source>
</evidence>
<dbReference type="AlphaFoldDB" id="A0A9X7Z7E2"/>
<feature type="transmembrane region" description="Helical" evidence="1">
    <location>
        <begin position="75"/>
        <end position="94"/>
    </location>
</feature>
<feature type="domain" description="SPW repeat-containing integral membrane" evidence="2">
    <location>
        <begin position="2"/>
        <end position="89"/>
    </location>
</feature>
<dbReference type="EMBL" id="CP071182">
    <property type="protein sequence ID" value="QSO47270.1"/>
    <property type="molecule type" value="Genomic_DNA"/>
</dbReference>
<accession>A0A9X7Z7E2</accession>
<evidence type="ECO:0000259" key="2">
    <source>
        <dbReference type="Pfam" id="PF03779"/>
    </source>
</evidence>
<organism evidence="3 4">
    <name type="scientific">Alicyclobacillus mengziensis</name>
    <dbReference type="NCBI Taxonomy" id="2931921"/>
    <lineage>
        <taxon>Bacteria</taxon>
        <taxon>Bacillati</taxon>
        <taxon>Bacillota</taxon>
        <taxon>Bacilli</taxon>
        <taxon>Bacillales</taxon>
        <taxon>Alicyclobacillaceae</taxon>
        <taxon>Alicyclobacillus</taxon>
    </lineage>
</organism>
<dbReference type="InterPro" id="IPR005530">
    <property type="entry name" value="SPW"/>
</dbReference>
<sequence>MNCVMALWVMISPWMLRISHQGNVLASCFIGGFILLVVSLWGAIGQWTIWGIVISAACGIFFVVQPFLGHYINGAYWGIVVPGIITLFLDYWTWQTYPSLGLRRGTGT</sequence>
<proteinExistence type="predicted"/>
<protein>
    <submittedName>
        <fullName evidence="3">SPW repeat protein</fullName>
    </submittedName>
</protein>
<keyword evidence="1" id="KW-1133">Transmembrane helix</keyword>
<name>A0A9X7Z7E2_9BACL</name>
<reference evidence="3 4" key="1">
    <citation type="submission" date="2021-02" db="EMBL/GenBank/DDBJ databases">
        <title>Alicyclobacillus curvatus sp. nov. and Alicyclobacillus mengziensis sp. nov., two acidophilic bacteria isolated from acid mine drainage.</title>
        <authorList>
            <person name="Huang Y."/>
        </authorList>
    </citation>
    <scope>NUCLEOTIDE SEQUENCE [LARGE SCALE GENOMIC DNA]</scope>
    <source>
        <strain evidence="3 4">S30H14</strain>
    </source>
</reference>
<evidence type="ECO:0000313" key="3">
    <source>
        <dbReference type="EMBL" id="QSO47270.1"/>
    </source>
</evidence>
<dbReference type="Pfam" id="PF03779">
    <property type="entry name" value="SPW"/>
    <property type="match status" value="1"/>
</dbReference>